<protein>
    <submittedName>
        <fullName evidence="2">Uncharacterized protein</fullName>
    </submittedName>
</protein>
<dbReference type="Proteomes" id="UP000284051">
    <property type="component" value="Unassembled WGS sequence"/>
</dbReference>
<feature type="transmembrane region" description="Helical" evidence="1">
    <location>
        <begin position="6"/>
        <end position="25"/>
    </location>
</feature>
<keyword evidence="1" id="KW-0812">Transmembrane</keyword>
<proteinExistence type="predicted"/>
<gene>
    <name evidence="2" type="ORF">DW264_00195</name>
</gene>
<keyword evidence="1" id="KW-0472">Membrane</keyword>
<reference evidence="2 3" key="1">
    <citation type="submission" date="2018-08" db="EMBL/GenBank/DDBJ databases">
        <title>A genome reference for cultivated species of the human gut microbiota.</title>
        <authorList>
            <person name="Zou Y."/>
            <person name="Xue W."/>
            <person name="Luo G."/>
        </authorList>
    </citation>
    <scope>NUCLEOTIDE SEQUENCE [LARGE SCALE GENOMIC DNA]</scope>
    <source>
        <strain evidence="2 3">AM22-21LB</strain>
    </source>
</reference>
<feature type="transmembrane region" description="Helical" evidence="1">
    <location>
        <begin position="165"/>
        <end position="188"/>
    </location>
</feature>
<feature type="transmembrane region" description="Helical" evidence="1">
    <location>
        <begin position="91"/>
        <end position="113"/>
    </location>
</feature>
<accession>A0A414T958</accession>
<dbReference type="EMBL" id="QRID01000001">
    <property type="protein sequence ID" value="RHG30711.1"/>
    <property type="molecule type" value="Genomic_DNA"/>
</dbReference>
<organism evidence="2 3">
    <name type="scientific">Roseburia intestinalis</name>
    <dbReference type="NCBI Taxonomy" id="166486"/>
    <lineage>
        <taxon>Bacteria</taxon>
        <taxon>Bacillati</taxon>
        <taxon>Bacillota</taxon>
        <taxon>Clostridia</taxon>
        <taxon>Lachnospirales</taxon>
        <taxon>Lachnospiraceae</taxon>
        <taxon>Roseburia</taxon>
    </lineage>
</organism>
<feature type="transmembrane region" description="Helical" evidence="1">
    <location>
        <begin position="408"/>
        <end position="425"/>
    </location>
</feature>
<feature type="transmembrane region" description="Helical" evidence="1">
    <location>
        <begin position="134"/>
        <end position="153"/>
    </location>
</feature>
<comment type="caution">
    <text evidence="2">The sequence shown here is derived from an EMBL/GenBank/DDBJ whole genome shotgun (WGS) entry which is preliminary data.</text>
</comment>
<feature type="transmembrane region" description="Helical" evidence="1">
    <location>
        <begin position="49"/>
        <end position="71"/>
    </location>
</feature>
<sequence>MQYIWVLPNGIVFMQLIVVLMYEILGEKNKRDFLKFRSPLYYSINKKSVFDIIIFDFLRAYLFIFLVFFLYQIDEKYIQNIESFLKNINGVGAILLSYGGVVISVIIFSATFGKKEYYLSVTREEINKRYYIDKVYMILGAAIAGSVICSVLMQDESIDSQIELLTFVIYQICCISIIVVGIYALIMIGRLTIGDSKMELKSLNKLYKIFWNNSALKLVNQTEVVIEINLAYLLGQYEKLYLIRPGNIENVVEIQYQPYIVEEEKWRKVALKKMTVGLLFITAVVDAIYILQKDYGWALASLLFFGCLKLMFMKETTNVCGKFVTAIIVGNSGFLVKLRKNEKFIGNGIICNIPGKKYVLNIENMMALYCILCSGWEEKTGKYISRSYIQMIEFLRGIEKERQGYSKAIFYLPVFACSYYFYIYFPKKNFPKEIIDLFQSFDLDEDEKKRYLITLNSFISSASRFRLSEADWKNHRKENWSDVNYEKYIENNGYWKLISKIRS</sequence>
<evidence type="ECO:0000313" key="2">
    <source>
        <dbReference type="EMBL" id="RHG30711.1"/>
    </source>
</evidence>
<dbReference type="AlphaFoldDB" id="A0A414T958"/>
<keyword evidence="1" id="KW-1133">Transmembrane helix</keyword>
<feature type="transmembrane region" description="Helical" evidence="1">
    <location>
        <begin position="297"/>
        <end position="313"/>
    </location>
</feature>
<name>A0A414T958_9FIRM</name>
<evidence type="ECO:0000256" key="1">
    <source>
        <dbReference type="SAM" id="Phobius"/>
    </source>
</evidence>
<evidence type="ECO:0000313" key="3">
    <source>
        <dbReference type="Proteomes" id="UP000284051"/>
    </source>
</evidence>
<dbReference type="RefSeq" id="WP_118771766.1">
    <property type="nucleotide sequence ID" value="NZ_QRID01000001.1"/>
</dbReference>
<feature type="transmembrane region" description="Helical" evidence="1">
    <location>
        <begin position="274"/>
        <end position="291"/>
    </location>
</feature>